<dbReference type="SUPFAM" id="SSF143422">
    <property type="entry name" value="Transposase IS200-like"/>
    <property type="match status" value="1"/>
</dbReference>
<dbReference type="RefSeq" id="WP_093113682.1">
    <property type="nucleotide sequence ID" value="NZ_FNGG01000006.1"/>
</dbReference>
<dbReference type="PANTHER" id="PTHR33360">
    <property type="entry name" value="TRANSPOSASE FOR INSERTION SEQUENCE ELEMENT IS200"/>
    <property type="match status" value="1"/>
</dbReference>
<dbReference type="STRING" id="390640.SAMN04488034_1063"/>
<name>A0A1H5NU29_9FLAO</name>
<dbReference type="SMART" id="SM01321">
    <property type="entry name" value="Y1_Tnp"/>
    <property type="match status" value="1"/>
</dbReference>
<dbReference type="Proteomes" id="UP000199448">
    <property type="component" value="Unassembled WGS sequence"/>
</dbReference>
<accession>A0A1H5NU29</accession>
<dbReference type="AlphaFoldDB" id="A0A1H5NU29"/>
<protein>
    <submittedName>
        <fullName evidence="2">REP element-mobilizing transposase RayT</fullName>
    </submittedName>
</protein>
<gene>
    <name evidence="2" type="ORF">SAMN04488034_1063</name>
</gene>
<dbReference type="PANTHER" id="PTHR33360:SF2">
    <property type="entry name" value="TRANSPOSASE FOR INSERTION SEQUENCE ELEMENT IS200"/>
    <property type="match status" value="1"/>
</dbReference>
<reference evidence="2 3" key="1">
    <citation type="submission" date="2016-10" db="EMBL/GenBank/DDBJ databases">
        <authorList>
            <person name="de Groot N.N."/>
        </authorList>
    </citation>
    <scope>NUCLEOTIDE SEQUENCE [LARGE SCALE GENOMIC DNA]</scope>
    <source>
        <strain evidence="2 3">DSM 23553</strain>
    </source>
</reference>
<dbReference type="GO" id="GO:0004803">
    <property type="term" value="F:transposase activity"/>
    <property type="evidence" value="ECO:0007669"/>
    <property type="project" value="InterPro"/>
</dbReference>
<feature type="domain" description="Transposase IS200-like" evidence="1">
    <location>
        <begin position="5"/>
        <end position="119"/>
    </location>
</feature>
<dbReference type="Pfam" id="PF01797">
    <property type="entry name" value="Y1_Tnp"/>
    <property type="match status" value="1"/>
</dbReference>
<keyword evidence="3" id="KW-1185">Reference proteome</keyword>
<dbReference type="Gene3D" id="3.30.70.1290">
    <property type="entry name" value="Transposase IS200-like"/>
    <property type="match status" value="1"/>
</dbReference>
<dbReference type="OrthoDB" id="9797997at2"/>
<organism evidence="2 3">
    <name type="scientific">Salinimicrobium catena</name>
    <dbReference type="NCBI Taxonomy" id="390640"/>
    <lineage>
        <taxon>Bacteria</taxon>
        <taxon>Pseudomonadati</taxon>
        <taxon>Bacteroidota</taxon>
        <taxon>Flavobacteriia</taxon>
        <taxon>Flavobacteriales</taxon>
        <taxon>Flavobacteriaceae</taxon>
        <taxon>Salinimicrobium</taxon>
    </lineage>
</organism>
<dbReference type="EMBL" id="FNUG01000006">
    <property type="protein sequence ID" value="SEF05173.1"/>
    <property type="molecule type" value="Genomic_DNA"/>
</dbReference>
<evidence type="ECO:0000259" key="1">
    <source>
        <dbReference type="SMART" id="SM01321"/>
    </source>
</evidence>
<dbReference type="GO" id="GO:0003677">
    <property type="term" value="F:DNA binding"/>
    <property type="evidence" value="ECO:0007669"/>
    <property type="project" value="InterPro"/>
</dbReference>
<dbReference type="GO" id="GO:0006313">
    <property type="term" value="P:DNA transposition"/>
    <property type="evidence" value="ECO:0007669"/>
    <property type="project" value="InterPro"/>
</dbReference>
<sequence length="153" mass="18092">MAGTFSQIYIQVIFAVDGRRSLIRPSWEAELFRYMKGIISKMGERPLAINGETDHVHIFLGIRPSCCLLDLVREIKKATNDHINTRHLLEPRFQWQEGFGAFSYSHSSLNDVIEYILNQKEHHKTLSFKEEYQKLLRQFSVDHKEEHLFDWVE</sequence>
<proteinExistence type="predicted"/>
<evidence type="ECO:0000313" key="3">
    <source>
        <dbReference type="Proteomes" id="UP000199448"/>
    </source>
</evidence>
<dbReference type="InterPro" id="IPR002686">
    <property type="entry name" value="Transposase_17"/>
</dbReference>
<evidence type="ECO:0000313" key="2">
    <source>
        <dbReference type="EMBL" id="SEF05173.1"/>
    </source>
</evidence>
<dbReference type="InterPro" id="IPR036515">
    <property type="entry name" value="Transposase_17_sf"/>
</dbReference>